<dbReference type="OrthoDB" id="10663678at2759"/>
<evidence type="ECO:0000313" key="2">
    <source>
        <dbReference type="Proteomes" id="UP000219338"/>
    </source>
</evidence>
<reference evidence="2" key="1">
    <citation type="journal article" date="2017" name="Nat. Ecol. Evol.">
        <title>Genome expansion and lineage-specific genetic innovations in the forest pathogenic fungi Armillaria.</title>
        <authorList>
            <person name="Sipos G."/>
            <person name="Prasanna A.N."/>
            <person name="Walter M.C."/>
            <person name="O'Connor E."/>
            <person name="Balint B."/>
            <person name="Krizsan K."/>
            <person name="Kiss B."/>
            <person name="Hess J."/>
            <person name="Varga T."/>
            <person name="Slot J."/>
            <person name="Riley R."/>
            <person name="Boka B."/>
            <person name="Rigling D."/>
            <person name="Barry K."/>
            <person name="Lee J."/>
            <person name="Mihaltcheva S."/>
            <person name="LaButti K."/>
            <person name="Lipzen A."/>
            <person name="Waldron R."/>
            <person name="Moloney N.M."/>
            <person name="Sperisen C."/>
            <person name="Kredics L."/>
            <person name="Vagvoelgyi C."/>
            <person name="Patrignani A."/>
            <person name="Fitzpatrick D."/>
            <person name="Nagy I."/>
            <person name="Doyle S."/>
            <person name="Anderson J.B."/>
            <person name="Grigoriev I.V."/>
            <person name="Gueldener U."/>
            <person name="Muensterkoetter M."/>
            <person name="Nagy L.G."/>
        </authorList>
    </citation>
    <scope>NUCLEOTIDE SEQUENCE [LARGE SCALE GENOMIC DNA]</scope>
    <source>
        <strain evidence="2">C18/9</strain>
    </source>
</reference>
<accession>A0A284R2A3</accession>
<gene>
    <name evidence="1" type="ORF">ARMOST_06163</name>
</gene>
<proteinExistence type="predicted"/>
<keyword evidence="2" id="KW-1185">Reference proteome</keyword>
<sequence length="239" mass="26665">MPALNARLQVARLAEAAGDSVPYLESVAKVAVLVFRLLDQKAKNKESAKELCESIANTIIVIETLVRIQGEQESTQRSGYRHLQGTAQDMTDMKLKHRGIKGVFCIDDFRDTIQAYRRRVDDLKTDALIHSLGDCCLEVMQMHWPVTDVVAQVVHAVFLNERQHAVPRCESTARKGVRTSSSQSGKYAYQEVNLQVINVFPITLYGVSKVVDFEEALDPVVFPLRVFQIVGYASQISAG</sequence>
<evidence type="ECO:0000313" key="1">
    <source>
        <dbReference type="EMBL" id="SJL02825.1"/>
    </source>
</evidence>
<name>A0A284R2A3_ARMOS</name>
<dbReference type="AlphaFoldDB" id="A0A284R2A3"/>
<organism evidence="1 2">
    <name type="scientific">Armillaria ostoyae</name>
    <name type="common">Armillaria root rot fungus</name>
    <dbReference type="NCBI Taxonomy" id="47428"/>
    <lineage>
        <taxon>Eukaryota</taxon>
        <taxon>Fungi</taxon>
        <taxon>Dikarya</taxon>
        <taxon>Basidiomycota</taxon>
        <taxon>Agaricomycotina</taxon>
        <taxon>Agaricomycetes</taxon>
        <taxon>Agaricomycetidae</taxon>
        <taxon>Agaricales</taxon>
        <taxon>Marasmiineae</taxon>
        <taxon>Physalacriaceae</taxon>
        <taxon>Armillaria</taxon>
    </lineage>
</organism>
<protein>
    <submittedName>
        <fullName evidence="1">Uncharacterized protein</fullName>
    </submittedName>
</protein>
<dbReference type="EMBL" id="FUEG01000004">
    <property type="protein sequence ID" value="SJL02825.1"/>
    <property type="molecule type" value="Genomic_DNA"/>
</dbReference>
<dbReference type="Proteomes" id="UP000219338">
    <property type="component" value="Unassembled WGS sequence"/>
</dbReference>